<proteinExistence type="predicted"/>
<name>A0A371HI91_MUCPR</name>
<dbReference type="InterPro" id="IPR039537">
    <property type="entry name" value="Retrotran_Ty1/copia-like"/>
</dbReference>
<keyword evidence="3" id="KW-1185">Reference proteome</keyword>
<evidence type="ECO:0000313" key="3">
    <source>
        <dbReference type="Proteomes" id="UP000257109"/>
    </source>
</evidence>
<dbReference type="AlphaFoldDB" id="A0A371HI91"/>
<dbReference type="InterPro" id="IPR057670">
    <property type="entry name" value="SH3_retrovirus"/>
</dbReference>
<dbReference type="Proteomes" id="UP000257109">
    <property type="component" value="Unassembled WGS sequence"/>
</dbReference>
<protein>
    <recommendedName>
        <fullName evidence="1">Retroviral polymerase SH3-like domain-containing protein</fullName>
    </recommendedName>
</protein>
<gene>
    <name evidence="2" type="ORF">CR513_14047</name>
</gene>
<dbReference type="InterPro" id="IPR036397">
    <property type="entry name" value="RNaseH_sf"/>
</dbReference>
<dbReference type="STRING" id="157652.A0A371HI91"/>
<reference evidence="2" key="1">
    <citation type="submission" date="2018-05" db="EMBL/GenBank/DDBJ databases">
        <title>Draft genome of Mucuna pruriens seed.</title>
        <authorList>
            <person name="Nnadi N.E."/>
            <person name="Vos R."/>
            <person name="Hasami M.H."/>
            <person name="Devisetty U.K."/>
            <person name="Aguiy J.C."/>
        </authorList>
    </citation>
    <scope>NUCLEOTIDE SEQUENCE [LARGE SCALE GENOMIC DNA]</scope>
    <source>
        <strain evidence="2">JCA_2017</strain>
    </source>
</reference>
<accession>A0A371HI91</accession>
<organism evidence="2 3">
    <name type="scientific">Mucuna pruriens</name>
    <name type="common">Velvet bean</name>
    <name type="synonym">Dolichos pruriens</name>
    <dbReference type="NCBI Taxonomy" id="157652"/>
    <lineage>
        <taxon>Eukaryota</taxon>
        <taxon>Viridiplantae</taxon>
        <taxon>Streptophyta</taxon>
        <taxon>Embryophyta</taxon>
        <taxon>Tracheophyta</taxon>
        <taxon>Spermatophyta</taxon>
        <taxon>Magnoliopsida</taxon>
        <taxon>eudicotyledons</taxon>
        <taxon>Gunneridae</taxon>
        <taxon>Pentapetalae</taxon>
        <taxon>rosids</taxon>
        <taxon>fabids</taxon>
        <taxon>Fabales</taxon>
        <taxon>Fabaceae</taxon>
        <taxon>Papilionoideae</taxon>
        <taxon>50 kb inversion clade</taxon>
        <taxon>NPAAA clade</taxon>
        <taxon>indigoferoid/millettioid clade</taxon>
        <taxon>Phaseoleae</taxon>
        <taxon>Mucuna</taxon>
    </lineage>
</organism>
<dbReference type="GO" id="GO:0003676">
    <property type="term" value="F:nucleic acid binding"/>
    <property type="evidence" value="ECO:0007669"/>
    <property type="project" value="InterPro"/>
</dbReference>
<sequence>MLPGLKNAELEKCSHCMVGKKTRVSFKKHPPSRKSELLELMHFDVCGPLKSIIHEKTPPKTPQLNDLAERMNRTLIKRVRCMLSEAKLLKYFWGETLYRAVHVTNFNLIVVLNTKVPNKICDKNVKHDHLQVFGCKAFVHVPKDERSKLDMKTRQCIFIGYGQDKYGYKLYDFVEKKLVKSHDVQFMEDQTIEDIDKIKKTTPEKDNSLFEIDPV</sequence>
<dbReference type="PANTHER" id="PTHR42648">
    <property type="entry name" value="TRANSPOSASE, PUTATIVE-RELATED"/>
    <property type="match status" value="1"/>
</dbReference>
<dbReference type="PANTHER" id="PTHR42648:SF28">
    <property type="entry name" value="TRANSPOSON-ENCODED PROTEIN WITH RIBONUCLEASE H-LIKE AND RETROVIRUS ZINC FINGER-LIKE DOMAINS"/>
    <property type="match status" value="1"/>
</dbReference>
<dbReference type="InterPro" id="IPR012337">
    <property type="entry name" value="RNaseH-like_sf"/>
</dbReference>
<comment type="caution">
    <text evidence="2">The sequence shown here is derived from an EMBL/GenBank/DDBJ whole genome shotgun (WGS) entry which is preliminary data.</text>
</comment>
<evidence type="ECO:0000313" key="2">
    <source>
        <dbReference type="EMBL" id="RDY02489.1"/>
    </source>
</evidence>
<dbReference type="EMBL" id="QJKJ01002523">
    <property type="protein sequence ID" value="RDY02489.1"/>
    <property type="molecule type" value="Genomic_DNA"/>
</dbReference>
<dbReference type="SUPFAM" id="SSF53098">
    <property type="entry name" value="Ribonuclease H-like"/>
    <property type="match status" value="1"/>
</dbReference>
<dbReference type="Pfam" id="PF25597">
    <property type="entry name" value="SH3_retrovirus"/>
    <property type="match status" value="1"/>
</dbReference>
<feature type="non-terminal residue" evidence="2">
    <location>
        <position position="1"/>
    </location>
</feature>
<dbReference type="OrthoDB" id="1935113at2759"/>
<feature type="domain" description="Retroviral polymerase SH3-like" evidence="1">
    <location>
        <begin position="135"/>
        <end position="196"/>
    </location>
</feature>
<dbReference type="Gene3D" id="3.30.420.10">
    <property type="entry name" value="Ribonuclease H-like superfamily/Ribonuclease H"/>
    <property type="match status" value="1"/>
</dbReference>
<evidence type="ECO:0000259" key="1">
    <source>
        <dbReference type="Pfam" id="PF25597"/>
    </source>
</evidence>